<dbReference type="AlphaFoldDB" id="A0A8H5LSG6"/>
<proteinExistence type="predicted"/>
<sequence>MPSHVCLSSSFGPLHLIWLLPTPVKRKPVASYLPHAALAHIPFMGTDGRALGCPRAFLKVVSPHARNTVSIRLDYHPRFRFFLRYLPHG</sequence>
<accession>A0A8H5LSG6</accession>
<organism evidence="1 2">
    <name type="scientific">Tetrapyrgos nigripes</name>
    <dbReference type="NCBI Taxonomy" id="182062"/>
    <lineage>
        <taxon>Eukaryota</taxon>
        <taxon>Fungi</taxon>
        <taxon>Dikarya</taxon>
        <taxon>Basidiomycota</taxon>
        <taxon>Agaricomycotina</taxon>
        <taxon>Agaricomycetes</taxon>
        <taxon>Agaricomycetidae</taxon>
        <taxon>Agaricales</taxon>
        <taxon>Marasmiineae</taxon>
        <taxon>Marasmiaceae</taxon>
        <taxon>Tetrapyrgos</taxon>
    </lineage>
</organism>
<gene>
    <name evidence="1" type="ORF">D9758_009901</name>
</gene>
<dbReference type="EMBL" id="JAACJM010000018">
    <property type="protein sequence ID" value="KAF5367734.1"/>
    <property type="molecule type" value="Genomic_DNA"/>
</dbReference>
<protein>
    <submittedName>
        <fullName evidence="1">Uncharacterized protein</fullName>
    </submittedName>
</protein>
<dbReference type="Proteomes" id="UP000559256">
    <property type="component" value="Unassembled WGS sequence"/>
</dbReference>
<evidence type="ECO:0000313" key="2">
    <source>
        <dbReference type="Proteomes" id="UP000559256"/>
    </source>
</evidence>
<name>A0A8H5LSG6_9AGAR</name>
<evidence type="ECO:0000313" key="1">
    <source>
        <dbReference type="EMBL" id="KAF5367734.1"/>
    </source>
</evidence>
<keyword evidence="2" id="KW-1185">Reference proteome</keyword>
<comment type="caution">
    <text evidence="1">The sequence shown here is derived from an EMBL/GenBank/DDBJ whole genome shotgun (WGS) entry which is preliminary data.</text>
</comment>
<reference evidence="1 2" key="1">
    <citation type="journal article" date="2020" name="ISME J.">
        <title>Uncovering the hidden diversity of litter-decomposition mechanisms in mushroom-forming fungi.</title>
        <authorList>
            <person name="Floudas D."/>
            <person name="Bentzer J."/>
            <person name="Ahren D."/>
            <person name="Johansson T."/>
            <person name="Persson P."/>
            <person name="Tunlid A."/>
        </authorList>
    </citation>
    <scope>NUCLEOTIDE SEQUENCE [LARGE SCALE GENOMIC DNA]</scope>
    <source>
        <strain evidence="1 2">CBS 291.85</strain>
    </source>
</reference>